<name>A0A3B3U3S2_9TELE</name>
<keyword evidence="7" id="KW-0472">Membrane</keyword>
<keyword evidence="5" id="KW-0732">Signal</keyword>
<dbReference type="Pfam" id="PF02210">
    <property type="entry name" value="Laminin_G_2"/>
    <property type="match status" value="1"/>
</dbReference>
<dbReference type="PROSITE" id="PS50025">
    <property type="entry name" value="LAM_G_DOMAIN"/>
    <property type="match status" value="1"/>
</dbReference>
<dbReference type="InterPro" id="IPR050372">
    <property type="entry name" value="Neurexin-related_CASP"/>
</dbReference>
<reference evidence="11" key="1">
    <citation type="submission" date="2025-08" db="UniProtKB">
        <authorList>
            <consortium name="Ensembl"/>
        </authorList>
    </citation>
    <scope>IDENTIFICATION</scope>
</reference>
<evidence type="ECO:0000256" key="3">
    <source>
        <dbReference type="ARBA" id="ARBA00022536"/>
    </source>
</evidence>
<comment type="subcellular location">
    <subcellularLocation>
        <location evidence="1">Membrane</location>
        <topology evidence="1">Single-pass type I membrane protein</topology>
    </subcellularLocation>
</comment>
<evidence type="ECO:0000256" key="7">
    <source>
        <dbReference type="ARBA" id="ARBA00023136"/>
    </source>
</evidence>
<dbReference type="CDD" id="cd00110">
    <property type="entry name" value="LamG"/>
    <property type="match status" value="1"/>
</dbReference>
<sequence length="275" mass="30776">MIYFPITAVATQGRYGSSDWLTSYQLMFSDTGHNWKQYRQEDSIGSFPGNSNADSVVQYKLQQPVVARFLRLIPLDWNPSGRIGLRLETYGCPYTSDVVGLDGSSSLVYRLSPGSRRAQRDVITLKLKTLRNSGTLLQAEGREGVGLRLELERGKLLTSSAEPRRLAALGSLLDDQHWHHVAVELHGLHLNLTVDKHTLRVKIPPEFHHLDIQELRVGAGQALGSHKPFHSKRNFHGCLENLLFNGLNLIGLAKVKDHKVSLVVSLIHHQDLVLC</sequence>
<dbReference type="InterPro" id="IPR013320">
    <property type="entry name" value="ConA-like_dom_sf"/>
</dbReference>
<dbReference type="STRING" id="48699.ENSPLAP00000008080"/>
<dbReference type="SMART" id="SM00282">
    <property type="entry name" value="LamG"/>
    <property type="match status" value="1"/>
</dbReference>
<dbReference type="Pfam" id="PF00754">
    <property type="entry name" value="F5_F8_type_C"/>
    <property type="match status" value="1"/>
</dbReference>
<reference evidence="11" key="2">
    <citation type="submission" date="2025-09" db="UniProtKB">
        <authorList>
            <consortium name="Ensembl"/>
        </authorList>
    </citation>
    <scope>IDENTIFICATION</scope>
</reference>
<proteinExistence type="inferred from homology"/>
<keyword evidence="6" id="KW-1133">Transmembrane helix</keyword>
<comment type="similarity">
    <text evidence="2">Belongs to the neurexin family.</text>
</comment>
<keyword evidence="3" id="KW-0245">EGF-like domain</keyword>
<keyword evidence="12" id="KW-1185">Reference proteome</keyword>
<evidence type="ECO:0008006" key="13">
    <source>
        <dbReference type="Google" id="ProtNLM"/>
    </source>
</evidence>
<dbReference type="GeneTree" id="ENSGT00940000160228"/>
<dbReference type="InterPro" id="IPR001791">
    <property type="entry name" value="Laminin_G"/>
</dbReference>
<dbReference type="FunFam" id="2.60.120.260:FF:000016">
    <property type="entry name" value="Contactin-associated protein-like 4 isoform 1"/>
    <property type="match status" value="1"/>
</dbReference>
<evidence type="ECO:0000313" key="12">
    <source>
        <dbReference type="Proteomes" id="UP000261500"/>
    </source>
</evidence>
<dbReference type="GO" id="GO:0016020">
    <property type="term" value="C:membrane"/>
    <property type="evidence" value="ECO:0007669"/>
    <property type="project" value="UniProtKB-SubCell"/>
</dbReference>
<evidence type="ECO:0000256" key="8">
    <source>
        <dbReference type="PROSITE-ProRule" id="PRU00122"/>
    </source>
</evidence>
<protein>
    <recommendedName>
        <fullName evidence="13">Contactin associated protein like 3</fullName>
    </recommendedName>
</protein>
<accession>A0A3B3U3S2</accession>
<evidence type="ECO:0000256" key="6">
    <source>
        <dbReference type="ARBA" id="ARBA00022989"/>
    </source>
</evidence>
<evidence type="ECO:0000259" key="9">
    <source>
        <dbReference type="PROSITE" id="PS50022"/>
    </source>
</evidence>
<dbReference type="InterPro" id="IPR000421">
    <property type="entry name" value="FA58C"/>
</dbReference>
<dbReference type="AlphaFoldDB" id="A0A3B3U3S2"/>
<evidence type="ECO:0000256" key="5">
    <source>
        <dbReference type="ARBA" id="ARBA00022729"/>
    </source>
</evidence>
<evidence type="ECO:0000313" key="11">
    <source>
        <dbReference type="Ensembl" id="ENSPLAP00000008080.1"/>
    </source>
</evidence>
<feature type="domain" description="F5/8 type C" evidence="9">
    <location>
        <begin position="1"/>
        <end position="92"/>
    </location>
</feature>
<evidence type="ECO:0000256" key="1">
    <source>
        <dbReference type="ARBA" id="ARBA00004479"/>
    </source>
</evidence>
<comment type="caution">
    <text evidence="8">Lacks conserved residue(s) required for the propagation of feature annotation.</text>
</comment>
<dbReference type="PANTHER" id="PTHR15036">
    <property type="entry name" value="PIKACHURIN-LIKE PROTEIN"/>
    <property type="match status" value="1"/>
</dbReference>
<dbReference type="Gene3D" id="2.60.120.260">
    <property type="entry name" value="Galactose-binding domain-like"/>
    <property type="match status" value="1"/>
</dbReference>
<dbReference type="SUPFAM" id="SSF49785">
    <property type="entry name" value="Galactose-binding domain-like"/>
    <property type="match status" value="1"/>
</dbReference>
<dbReference type="Gene3D" id="2.60.120.200">
    <property type="match status" value="1"/>
</dbReference>
<dbReference type="PROSITE" id="PS50022">
    <property type="entry name" value="FA58C_3"/>
    <property type="match status" value="1"/>
</dbReference>
<evidence type="ECO:0000256" key="4">
    <source>
        <dbReference type="ARBA" id="ARBA00022692"/>
    </source>
</evidence>
<dbReference type="CDD" id="cd00057">
    <property type="entry name" value="FA58C"/>
    <property type="match status" value="1"/>
</dbReference>
<dbReference type="Proteomes" id="UP000261500">
    <property type="component" value="Unplaced"/>
</dbReference>
<dbReference type="InterPro" id="IPR008979">
    <property type="entry name" value="Galactose-bd-like_sf"/>
</dbReference>
<feature type="domain" description="Laminin G" evidence="10">
    <location>
        <begin position="98"/>
        <end position="275"/>
    </location>
</feature>
<dbReference type="SUPFAM" id="SSF49899">
    <property type="entry name" value="Concanavalin A-like lectins/glucanases"/>
    <property type="match status" value="1"/>
</dbReference>
<evidence type="ECO:0000256" key="2">
    <source>
        <dbReference type="ARBA" id="ARBA00010241"/>
    </source>
</evidence>
<dbReference type="PANTHER" id="PTHR15036:SF40">
    <property type="entry name" value="CONTACTIN-ASSOCIATED PROTEIN-LIKE 4"/>
    <property type="match status" value="1"/>
</dbReference>
<evidence type="ECO:0000259" key="10">
    <source>
        <dbReference type="PROSITE" id="PS50025"/>
    </source>
</evidence>
<keyword evidence="4" id="KW-0812">Transmembrane</keyword>
<organism evidence="11 12">
    <name type="scientific">Poecilia latipinna</name>
    <name type="common">sailfin molly</name>
    <dbReference type="NCBI Taxonomy" id="48699"/>
    <lineage>
        <taxon>Eukaryota</taxon>
        <taxon>Metazoa</taxon>
        <taxon>Chordata</taxon>
        <taxon>Craniata</taxon>
        <taxon>Vertebrata</taxon>
        <taxon>Euteleostomi</taxon>
        <taxon>Actinopterygii</taxon>
        <taxon>Neopterygii</taxon>
        <taxon>Teleostei</taxon>
        <taxon>Neoteleostei</taxon>
        <taxon>Acanthomorphata</taxon>
        <taxon>Ovalentaria</taxon>
        <taxon>Atherinomorphae</taxon>
        <taxon>Cyprinodontiformes</taxon>
        <taxon>Poeciliidae</taxon>
        <taxon>Poeciliinae</taxon>
        <taxon>Poecilia</taxon>
    </lineage>
</organism>
<dbReference type="Ensembl" id="ENSPLAT00000003489.1">
    <property type="protein sequence ID" value="ENSPLAP00000008080.1"/>
    <property type="gene ID" value="ENSPLAG00000010552.1"/>
</dbReference>